<dbReference type="RefSeq" id="WP_072506768.1">
    <property type="nucleotide sequence ID" value="NZ_CP016366.1"/>
</dbReference>
<name>A0A1L3IAJ4_9RHOB</name>
<dbReference type="UniPathway" id="UPA00253">
    <property type="reaction ID" value="UER00456"/>
</dbReference>
<evidence type="ECO:0000256" key="2">
    <source>
        <dbReference type="ARBA" id="ARBA00022642"/>
    </source>
</evidence>
<comment type="catalytic activity">
    <reaction evidence="6">
        <text>L-aspartate + NAD(+) + H2O = oxaloacetate + NH4(+) + NADH + H(+)</text>
        <dbReference type="Rhea" id="RHEA:11788"/>
        <dbReference type="ChEBI" id="CHEBI:15377"/>
        <dbReference type="ChEBI" id="CHEBI:15378"/>
        <dbReference type="ChEBI" id="CHEBI:16452"/>
        <dbReference type="ChEBI" id="CHEBI:28938"/>
        <dbReference type="ChEBI" id="CHEBI:29991"/>
        <dbReference type="ChEBI" id="CHEBI:57540"/>
        <dbReference type="ChEBI" id="CHEBI:57945"/>
        <dbReference type="EC" id="1.4.1.21"/>
    </reaction>
</comment>
<feature type="binding site" evidence="6">
    <location>
        <position position="120"/>
    </location>
    <ligand>
        <name>NAD(+)</name>
        <dbReference type="ChEBI" id="CHEBI:57540"/>
    </ligand>
</feature>
<evidence type="ECO:0000256" key="5">
    <source>
        <dbReference type="ARBA" id="ARBA00023027"/>
    </source>
</evidence>
<keyword evidence="5 6" id="KW-0520">NAD</keyword>
<keyword evidence="4 6" id="KW-0560">Oxidoreductase</keyword>
<feature type="active site" evidence="6">
    <location>
        <position position="217"/>
    </location>
</feature>
<dbReference type="InterPro" id="IPR002811">
    <property type="entry name" value="Asp_DH"/>
</dbReference>
<evidence type="ECO:0000256" key="4">
    <source>
        <dbReference type="ARBA" id="ARBA00023002"/>
    </source>
</evidence>
<evidence type="ECO:0000259" key="8">
    <source>
        <dbReference type="Pfam" id="PF03447"/>
    </source>
</evidence>
<dbReference type="NCBIfam" id="NF009827">
    <property type="entry name" value="PRK13303.1-2"/>
    <property type="match status" value="1"/>
</dbReference>
<dbReference type="GO" id="GO:0051287">
    <property type="term" value="F:NAD binding"/>
    <property type="evidence" value="ECO:0007669"/>
    <property type="project" value="UniProtKB-UniRule"/>
</dbReference>
<evidence type="ECO:0000256" key="1">
    <source>
        <dbReference type="ARBA" id="ARBA00008331"/>
    </source>
</evidence>
<accession>A0A1L3IAJ4</accession>
<dbReference type="Gene3D" id="3.30.360.10">
    <property type="entry name" value="Dihydrodipicolinate Reductase, domain 2"/>
    <property type="match status" value="1"/>
</dbReference>
<feature type="binding site" evidence="6">
    <location>
        <position position="187"/>
    </location>
    <ligand>
        <name>NAD(+)</name>
        <dbReference type="ChEBI" id="CHEBI:57540"/>
    </ligand>
</feature>
<proteinExistence type="inferred from homology"/>
<dbReference type="Proteomes" id="UP000183859">
    <property type="component" value="Plasmid pP97_b"/>
</dbReference>
<dbReference type="KEGG" id="php:PhaeoP97_03807"/>
<keyword evidence="2 6" id="KW-0662">Pyridine nucleotide biosynthesis</keyword>
<dbReference type="PANTHER" id="PTHR31873">
    <property type="entry name" value="L-ASPARTATE DEHYDROGENASE-RELATED"/>
    <property type="match status" value="1"/>
</dbReference>
<dbReference type="PANTHER" id="PTHR31873:SF6">
    <property type="entry name" value="ASPARTATE DEHYDROGENASE DOMAIN-CONTAINING PROTEIN"/>
    <property type="match status" value="1"/>
</dbReference>
<dbReference type="EC" id="1.4.1.21" evidence="6"/>
<dbReference type="GO" id="GO:0050661">
    <property type="term" value="F:NADP binding"/>
    <property type="evidence" value="ECO:0007669"/>
    <property type="project" value="UniProtKB-UniRule"/>
</dbReference>
<dbReference type="Gene3D" id="3.40.50.720">
    <property type="entry name" value="NAD(P)-binding Rossmann-like Domain"/>
    <property type="match status" value="1"/>
</dbReference>
<evidence type="ECO:0000259" key="7">
    <source>
        <dbReference type="Pfam" id="PF01958"/>
    </source>
</evidence>
<sequence>MKIALIGFGAMARYVVDQLANGRIEIAAIIVPEYQIAPLCDELGKRFNFVTGAVEAGNGVDLFVDCAGHGALLQHGVQILRAGHDLLTVSIGALADAALLEELDRAAAVGGGSIRLVSGAIGALDALRAGRIGTLQAVRYIGRKPPQGWVGSQAEQVLDLGALAGAAQVHFRGTAREAALQYPKNANVAAAVALAGIGFDNTQVELLADPSVSRNIHEIEAEGDFGSFRFSIEGNPLPSNPRTSSLAAMSVIASINQYAERIKF</sequence>
<keyword evidence="9" id="KW-0614">Plasmid</keyword>
<feature type="domain" description="Aspartate/homoserine dehydrogenase NAD-binding" evidence="8">
    <location>
        <begin position="7"/>
        <end position="114"/>
    </location>
</feature>
<keyword evidence="10" id="KW-1185">Reference proteome</keyword>
<evidence type="ECO:0000313" key="10">
    <source>
        <dbReference type="Proteomes" id="UP000183859"/>
    </source>
</evidence>
<comment type="pathway">
    <text evidence="6">Cofactor biosynthesis; NAD(+) biosynthesis; iminoaspartate from L-aspartate (dehydrogenase route): step 1/1.</text>
</comment>
<dbReference type="OrthoDB" id="8456681at2"/>
<dbReference type="InterPro" id="IPR036291">
    <property type="entry name" value="NAD(P)-bd_dom_sf"/>
</dbReference>
<dbReference type="InterPro" id="IPR011182">
    <property type="entry name" value="L-Asp_DH"/>
</dbReference>
<dbReference type="HAMAP" id="MF_01265">
    <property type="entry name" value="NadX"/>
    <property type="match status" value="1"/>
</dbReference>
<dbReference type="Pfam" id="PF03447">
    <property type="entry name" value="NAD_binding_3"/>
    <property type="match status" value="1"/>
</dbReference>
<gene>
    <name evidence="6" type="primary">nadX</name>
    <name evidence="9" type="ORF">PhaeoP97_03807</name>
</gene>
<protein>
    <recommendedName>
        <fullName evidence="6">L-aspartate dehydrogenase</fullName>
        <ecNumber evidence="6">1.4.1.21</ecNumber>
    </recommendedName>
</protein>
<keyword evidence="3 6" id="KW-0521">NADP</keyword>
<comment type="catalytic activity">
    <reaction evidence="6">
        <text>L-aspartate + NADP(+) + H2O = oxaloacetate + NH4(+) + NADPH + H(+)</text>
        <dbReference type="Rhea" id="RHEA:11784"/>
        <dbReference type="ChEBI" id="CHEBI:15377"/>
        <dbReference type="ChEBI" id="CHEBI:15378"/>
        <dbReference type="ChEBI" id="CHEBI:16452"/>
        <dbReference type="ChEBI" id="CHEBI:28938"/>
        <dbReference type="ChEBI" id="CHEBI:29991"/>
        <dbReference type="ChEBI" id="CHEBI:57783"/>
        <dbReference type="ChEBI" id="CHEBI:58349"/>
        <dbReference type="EC" id="1.4.1.21"/>
    </reaction>
</comment>
<dbReference type="InterPro" id="IPR005106">
    <property type="entry name" value="Asp/hSer_DH_NAD-bd"/>
</dbReference>
<dbReference type="SUPFAM" id="SSF55347">
    <property type="entry name" value="Glyceraldehyde-3-phosphate dehydrogenase-like, C-terminal domain"/>
    <property type="match status" value="1"/>
</dbReference>
<dbReference type="GO" id="GO:0009435">
    <property type="term" value="P:NAD+ biosynthetic process"/>
    <property type="evidence" value="ECO:0007669"/>
    <property type="project" value="UniProtKB-UniRule"/>
</dbReference>
<dbReference type="InterPro" id="IPR020626">
    <property type="entry name" value="Asp_DH_prok"/>
</dbReference>
<evidence type="ECO:0000313" key="9">
    <source>
        <dbReference type="EMBL" id="APG49157.1"/>
    </source>
</evidence>
<dbReference type="EMBL" id="CP016366">
    <property type="protein sequence ID" value="APG49157.1"/>
    <property type="molecule type" value="Genomic_DNA"/>
</dbReference>
<dbReference type="AlphaFoldDB" id="A0A1L3IAJ4"/>
<geneLocation type="plasmid" evidence="10">
    <name>pp97_b</name>
</geneLocation>
<evidence type="ECO:0000256" key="6">
    <source>
        <dbReference type="HAMAP-Rule" id="MF_01265"/>
    </source>
</evidence>
<dbReference type="GO" id="GO:0016639">
    <property type="term" value="F:oxidoreductase activity, acting on the CH-NH2 group of donors, NAD or NADP as acceptor"/>
    <property type="evidence" value="ECO:0007669"/>
    <property type="project" value="UniProtKB-UniRule"/>
</dbReference>
<organism evidence="9 10">
    <name type="scientific">Phaeobacter porticola</name>
    <dbReference type="NCBI Taxonomy" id="1844006"/>
    <lineage>
        <taxon>Bacteria</taxon>
        <taxon>Pseudomonadati</taxon>
        <taxon>Pseudomonadota</taxon>
        <taxon>Alphaproteobacteria</taxon>
        <taxon>Rhodobacterales</taxon>
        <taxon>Roseobacteraceae</taxon>
        <taxon>Phaeobacter</taxon>
    </lineage>
</organism>
<dbReference type="Pfam" id="PF01958">
    <property type="entry name" value="Asp_DH_C"/>
    <property type="match status" value="1"/>
</dbReference>
<dbReference type="GO" id="GO:0033735">
    <property type="term" value="F:aspartate dehydrogenase [NAD(P)+] activity"/>
    <property type="evidence" value="ECO:0007669"/>
    <property type="project" value="UniProtKB-EC"/>
</dbReference>
<dbReference type="PIRSF" id="PIRSF005227">
    <property type="entry name" value="Asp_dh_NAD_syn"/>
    <property type="match status" value="1"/>
</dbReference>
<evidence type="ECO:0000256" key="3">
    <source>
        <dbReference type="ARBA" id="ARBA00022857"/>
    </source>
</evidence>
<dbReference type="SUPFAM" id="SSF51735">
    <property type="entry name" value="NAD(P)-binding Rossmann-fold domains"/>
    <property type="match status" value="1"/>
</dbReference>
<comment type="function">
    <text evidence="6">Specifically catalyzes the NAD or NADP-dependent dehydrogenation of L-aspartate to iminoaspartate.</text>
</comment>
<reference evidence="10" key="1">
    <citation type="submission" date="2016-07" db="EMBL/GenBank/DDBJ databases">
        <title>Phaeobacter portensis sp. nov., a tropodithietic acid producing bacterium isolated from a German harbor.</title>
        <authorList>
            <person name="Freese H.M."/>
            <person name="Bunk B."/>
            <person name="Breider S."/>
            <person name="Brinkhoff T."/>
        </authorList>
    </citation>
    <scope>NUCLEOTIDE SEQUENCE [LARGE SCALE GENOMIC DNA]</scope>
    <source>
        <strain evidence="10">P97</strain>
        <plasmid evidence="10">pp97_b</plasmid>
    </source>
</reference>
<feature type="domain" description="Aspartate dehydrogenase" evidence="7">
    <location>
        <begin position="167"/>
        <end position="252"/>
    </location>
</feature>
<dbReference type="NCBIfam" id="NF009828">
    <property type="entry name" value="PRK13303.1-3"/>
    <property type="match status" value="1"/>
</dbReference>
<comment type="miscellaneous">
    <text evidence="6">The iminoaspartate product is unstable in aqueous solution and can decompose to oxaloacetate and ammonia.</text>
</comment>
<comment type="similarity">
    <text evidence="1 6">Belongs to the L-aspartate dehydrogenase family.</text>
</comment>